<evidence type="ECO:0000256" key="17">
    <source>
        <dbReference type="RuleBase" id="RU003297"/>
    </source>
</evidence>
<feature type="transmembrane region" description="Helical" evidence="17">
    <location>
        <begin position="216"/>
        <end position="241"/>
    </location>
</feature>
<evidence type="ECO:0000256" key="13">
    <source>
        <dbReference type="ARBA" id="ARBA00023075"/>
    </source>
</evidence>
<feature type="transmembrane region" description="Helical" evidence="17">
    <location>
        <begin position="110"/>
        <end position="131"/>
    </location>
</feature>
<evidence type="ECO:0000256" key="11">
    <source>
        <dbReference type="ARBA" id="ARBA00022989"/>
    </source>
</evidence>
<keyword evidence="15 17" id="KW-0472">Membrane</keyword>
<feature type="transmembrane region" description="Helical" evidence="17">
    <location>
        <begin position="182"/>
        <end position="204"/>
    </location>
</feature>
<evidence type="ECO:0000256" key="4">
    <source>
        <dbReference type="ARBA" id="ARBA00012944"/>
    </source>
</evidence>
<feature type="transmembrane region" description="Helical" evidence="17">
    <location>
        <begin position="373"/>
        <end position="397"/>
    </location>
</feature>
<keyword evidence="8 17" id="KW-0812">Transmembrane</keyword>
<accession>A0A8K1RCW8</accession>
<organism evidence="20">
    <name type="scientific">Allograpta javana</name>
    <dbReference type="NCBI Taxonomy" id="2892949"/>
    <lineage>
        <taxon>Eukaryota</taxon>
        <taxon>Metazoa</taxon>
        <taxon>Ecdysozoa</taxon>
        <taxon>Arthropoda</taxon>
        <taxon>Hexapoda</taxon>
        <taxon>Insecta</taxon>
        <taxon>Pterygota</taxon>
        <taxon>Neoptera</taxon>
        <taxon>Endopterygota</taxon>
        <taxon>Diptera</taxon>
        <taxon>Brachycera</taxon>
        <taxon>Muscomorpha</taxon>
        <taxon>Syrphoidea</taxon>
        <taxon>Syrphidae</taxon>
        <taxon>Syrphinae</taxon>
        <taxon>Syrphini</taxon>
        <taxon>Allograpta</taxon>
    </lineage>
</organism>
<keyword evidence="10 17" id="KW-0249">Electron transport</keyword>
<evidence type="ECO:0000256" key="3">
    <source>
        <dbReference type="ARBA" id="ARBA00009025"/>
    </source>
</evidence>
<keyword evidence="12 17" id="KW-0520">NAD</keyword>
<feature type="transmembrane region" description="Helical" evidence="17">
    <location>
        <begin position="21"/>
        <end position="41"/>
    </location>
</feature>
<dbReference type="EMBL" id="MZ286965">
    <property type="protein sequence ID" value="UEK75540.1"/>
    <property type="molecule type" value="Genomic_DNA"/>
</dbReference>
<evidence type="ECO:0000313" key="20">
    <source>
        <dbReference type="EMBL" id="UEK75540.1"/>
    </source>
</evidence>
<dbReference type="EC" id="7.1.1.2" evidence="4 17"/>
<comment type="subcellular location">
    <subcellularLocation>
        <location evidence="2 17">Mitochondrion membrane</location>
        <topology evidence="2 17">Multi-pass membrane protein</topology>
    </subcellularLocation>
</comment>
<feature type="domain" description="NADH:ubiquinone oxidoreductase chain 4 N-terminal" evidence="19">
    <location>
        <begin position="1"/>
        <end position="103"/>
    </location>
</feature>
<reference evidence="20" key="1">
    <citation type="submission" date="2021-05" db="EMBL/GenBank/DDBJ databases">
        <title>The complete mitogenome of Allograpta javana.</title>
        <authorList>
            <person name="Yan Y."/>
            <person name="Li H."/>
        </authorList>
    </citation>
    <scope>NUCLEOTIDE SEQUENCE</scope>
</reference>
<dbReference type="GO" id="GO:0042773">
    <property type="term" value="P:ATP synthesis coupled electron transport"/>
    <property type="evidence" value="ECO:0007669"/>
    <property type="project" value="InterPro"/>
</dbReference>
<dbReference type="GO" id="GO:0008137">
    <property type="term" value="F:NADH dehydrogenase (ubiquinone) activity"/>
    <property type="evidence" value="ECO:0007669"/>
    <property type="project" value="UniProtKB-UniRule"/>
</dbReference>
<dbReference type="GO" id="GO:0048039">
    <property type="term" value="F:ubiquinone binding"/>
    <property type="evidence" value="ECO:0007669"/>
    <property type="project" value="TreeGrafter"/>
</dbReference>
<proteinExistence type="inferred from homology"/>
<feature type="transmembrane region" description="Helical" evidence="17">
    <location>
        <begin position="272"/>
        <end position="295"/>
    </location>
</feature>
<sequence length="446" mass="52059">MLKILFMLIMMFPFCFMTNMFWMVQNVLFLMMFILIVYNYFTNYWMMISYFLGMDLLSYGMILLSFWICALMLMASYSVNKYKNYEKLFLLNFLMLLLMLFLTFSSMNMFMFYLFFECSLIPTLLLILGWGYQPERLQAGMYLLFYTLLVSLPMLVAIFYIYNNYNTMEFYLINNYNLNYMILYFSLILSFLVKMPMFLVHLWLPKAHVEAPVAGSMILAGIMLKLGGYGLLRFFFFLQILGFKYNYLFMSISLVGGVLVSLICLRQTDLKALIAYSSVAHMGIVLSGLMTMTYWGISGSYTLMIAHGLCSSGLFCLANITYERLGSRSLLINKGLLNFMPSMTLWWFLLCSANMAAPPTLNLLGEISLLNSIVSWSMLTMLLLIFTCFFSAAYTLYLYAYSQHGKLYSGIYSFSMGYLREYLLLFLHWFPLNLLVFKSEMSLLWL</sequence>
<evidence type="ECO:0000256" key="16">
    <source>
        <dbReference type="ARBA" id="ARBA00049551"/>
    </source>
</evidence>
<evidence type="ECO:0000259" key="18">
    <source>
        <dbReference type="Pfam" id="PF00361"/>
    </source>
</evidence>
<dbReference type="PANTHER" id="PTHR43507">
    <property type="entry name" value="NADH-UBIQUINONE OXIDOREDUCTASE CHAIN 4"/>
    <property type="match status" value="1"/>
</dbReference>
<feature type="domain" description="NADH:quinone oxidoreductase/Mrp antiporter transmembrane" evidence="18">
    <location>
        <begin position="106"/>
        <end position="390"/>
    </location>
</feature>
<keyword evidence="9" id="KW-1278">Translocase</keyword>
<evidence type="ECO:0000256" key="7">
    <source>
        <dbReference type="ARBA" id="ARBA00022660"/>
    </source>
</evidence>
<gene>
    <name evidence="20" type="primary">ND4</name>
</gene>
<evidence type="ECO:0000256" key="1">
    <source>
        <dbReference type="ARBA" id="ARBA00003257"/>
    </source>
</evidence>
<feature type="transmembrane region" description="Helical" evidence="17">
    <location>
        <begin position="143"/>
        <end position="162"/>
    </location>
</feature>
<dbReference type="GO" id="GO:0003954">
    <property type="term" value="F:NADH dehydrogenase activity"/>
    <property type="evidence" value="ECO:0007669"/>
    <property type="project" value="TreeGrafter"/>
</dbReference>
<geneLocation type="mitochondrion" evidence="20"/>
<comment type="similarity">
    <text evidence="3 17">Belongs to the complex I subunit 4 family.</text>
</comment>
<evidence type="ECO:0000256" key="9">
    <source>
        <dbReference type="ARBA" id="ARBA00022967"/>
    </source>
</evidence>
<evidence type="ECO:0000256" key="6">
    <source>
        <dbReference type="ARBA" id="ARBA00022448"/>
    </source>
</evidence>
<dbReference type="PANTHER" id="PTHR43507:SF20">
    <property type="entry name" value="NADH-UBIQUINONE OXIDOREDUCTASE CHAIN 4"/>
    <property type="match status" value="1"/>
</dbReference>
<dbReference type="GO" id="GO:0015990">
    <property type="term" value="P:electron transport coupled proton transport"/>
    <property type="evidence" value="ECO:0007669"/>
    <property type="project" value="TreeGrafter"/>
</dbReference>
<evidence type="ECO:0000256" key="8">
    <source>
        <dbReference type="ARBA" id="ARBA00022692"/>
    </source>
</evidence>
<keyword evidence="13 17" id="KW-0830">Ubiquinone</keyword>
<comment type="function">
    <text evidence="1">Core subunit of the mitochondrial membrane respiratory chain NADH dehydrogenase (Complex I) that is believed to belong to the minimal assembly required for catalysis. Complex I functions in the transfer of electrons from NADH to the respiratory chain. The immediate electron acceptor for the enzyme is believed to be ubiquinone.</text>
</comment>
<keyword evidence="14 17" id="KW-0496">Mitochondrion</keyword>
<feature type="transmembrane region" description="Helical" evidence="17">
    <location>
        <begin position="418"/>
        <end position="437"/>
    </location>
</feature>
<dbReference type="InterPro" id="IPR003918">
    <property type="entry name" value="NADH_UbQ_OxRdtase"/>
</dbReference>
<feature type="transmembrane region" description="Helical" evidence="17">
    <location>
        <begin position="343"/>
        <end position="361"/>
    </location>
</feature>
<dbReference type="Pfam" id="PF01059">
    <property type="entry name" value="Oxidored_q5_N"/>
    <property type="match status" value="1"/>
</dbReference>
<comment type="catalytic activity">
    <reaction evidence="16 17">
        <text>a ubiquinone + NADH + 5 H(+)(in) = a ubiquinol + NAD(+) + 4 H(+)(out)</text>
        <dbReference type="Rhea" id="RHEA:29091"/>
        <dbReference type="Rhea" id="RHEA-COMP:9565"/>
        <dbReference type="Rhea" id="RHEA-COMP:9566"/>
        <dbReference type="ChEBI" id="CHEBI:15378"/>
        <dbReference type="ChEBI" id="CHEBI:16389"/>
        <dbReference type="ChEBI" id="CHEBI:17976"/>
        <dbReference type="ChEBI" id="CHEBI:57540"/>
        <dbReference type="ChEBI" id="CHEBI:57945"/>
        <dbReference type="EC" id="7.1.1.2"/>
    </reaction>
</comment>
<keyword evidence="11 17" id="KW-1133">Transmembrane helix</keyword>
<evidence type="ECO:0000259" key="19">
    <source>
        <dbReference type="Pfam" id="PF01059"/>
    </source>
</evidence>
<dbReference type="PRINTS" id="PR01437">
    <property type="entry name" value="NUOXDRDTASE4"/>
</dbReference>
<keyword evidence="7 17" id="KW-0679">Respiratory chain</keyword>
<dbReference type="AlphaFoldDB" id="A0A8K1RCW8"/>
<evidence type="ECO:0000256" key="10">
    <source>
        <dbReference type="ARBA" id="ARBA00022982"/>
    </source>
</evidence>
<feature type="transmembrane region" description="Helical" evidence="17">
    <location>
        <begin position="56"/>
        <end position="76"/>
    </location>
</feature>
<feature type="transmembrane region" description="Helical" evidence="17">
    <location>
        <begin position="301"/>
        <end position="322"/>
    </location>
</feature>
<keyword evidence="6 17" id="KW-0813">Transport</keyword>
<evidence type="ECO:0000256" key="14">
    <source>
        <dbReference type="ARBA" id="ARBA00023128"/>
    </source>
</evidence>
<evidence type="ECO:0000256" key="15">
    <source>
        <dbReference type="ARBA" id="ARBA00023136"/>
    </source>
</evidence>
<dbReference type="Pfam" id="PF00361">
    <property type="entry name" value="Proton_antipo_M"/>
    <property type="match status" value="1"/>
</dbReference>
<evidence type="ECO:0000256" key="5">
    <source>
        <dbReference type="ARBA" id="ARBA00021006"/>
    </source>
</evidence>
<dbReference type="InterPro" id="IPR001750">
    <property type="entry name" value="ND/Mrp_TM"/>
</dbReference>
<evidence type="ECO:0000256" key="2">
    <source>
        <dbReference type="ARBA" id="ARBA00004225"/>
    </source>
</evidence>
<name>A0A8K1RCW8_9MUSC</name>
<dbReference type="InterPro" id="IPR000260">
    <property type="entry name" value="NADH4_N"/>
</dbReference>
<dbReference type="GO" id="GO:0031966">
    <property type="term" value="C:mitochondrial membrane"/>
    <property type="evidence" value="ECO:0007669"/>
    <property type="project" value="UniProtKB-SubCell"/>
</dbReference>
<feature type="transmembrane region" description="Helical" evidence="17">
    <location>
        <begin position="88"/>
        <end position="104"/>
    </location>
</feature>
<evidence type="ECO:0000256" key="12">
    <source>
        <dbReference type="ARBA" id="ARBA00023027"/>
    </source>
</evidence>
<comment type="function">
    <text evidence="17">Core subunit of the mitochondrial membrane respiratory chain NADH dehydrogenase (Complex I) which catalyzes electron transfer from NADH through the respiratory chain, using ubiquinone as an electron acceptor. Essential for the catalytic activity and assembly of complex I.</text>
</comment>
<feature type="transmembrane region" description="Helical" evidence="17">
    <location>
        <begin position="247"/>
        <end position="265"/>
    </location>
</feature>
<protein>
    <recommendedName>
        <fullName evidence="5 17">NADH-ubiquinone oxidoreductase chain 4</fullName>
        <ecNumber evidence="4 17">7.1.1.2</ecNumber>
    </recommendedName>
</protein>